<comment type="similarity">
    <text evidence="2">Belongs to the SusD family.</text>
</comment>
<dbReference type="Pfam" id="PF07980">
    <property type="entry name" value="SusD_RagB"/>
    <property type="match status" value="1"/>
</dbReference>
<dbReference type="RefSeq" id="WP_310024871.1">
    <property type="nucleotide sequence ID" value="NZ_JAVDVI010000003.1"/>
</dbReference>
<evidence type="ECO:0008006" key="11">
    <source>
        <dbReference type="Google" id="ProtNLM"/>
    </source>
</evidence>
<proteinExistence type="inferred from homology"/>
<feature type="domain" description="SusD-like N-terminal" evidence="8">
    <location>
        <begin position="106"/>
        <end position="236"/>
    </location>
</feature>
<evidence type="ECO:0000259" key="8">
    <source>
        <dbReference type="Pfam" id="PF14322"/>
    </source>
</evidence>
<evidence type="ECO:0000256" key="1">
    <source>
        <dbReference type="ARBA" id="ARBA00004442"/>
    </source>
</evidence>
<dbReference type="Pfam" id="PF14322">
    <property type="entry name" value="SusD-like_3"/>
    <property type="match status" value="1"/>
</dbReference>
<evidence type="ECO:0000313" key="10">
    <source>
        <dbReference type="Proteomes" id="UP001255185"/>
    </source>
</evidence>
<comment type="caution">
    <text evidence="9">The sequence shown here is derived from an EMBL/GenBank/DDBJ whole genome shotgun (WGS) entry which is preliminary data.</text>
</comment>
<sequence length="480" mass="53825">MKNNFNALFAMVFILILSSCSDNFLESDSESLVSTGQLQDLASSSPEASLLLTSGLEGGNNLFLNDFNTAGNGNIHDDFGHMAVNLGTDLMSNDMVQVASHWFVNYYNYTARTEPSIRTDMVWKFYYKVIYNMNEGLALVPQGTEIEELKQIRGRMLAMRGYAYFQLIRLYGNGELGIPVYTTDLTFPERRPTSEIKELIIDDLEEAYTLLGSYTRPNKVAIDKNVVAGFLARYYLEYGSYAEAANYAVIARTGHPLMTDVFDGFNKITNSEWIWGADINTVTSTVYASFFSQIGNLNPGYAGQLGIYKSVDRRIFDNISATDSRKGWFVDNGNPFGLPKYANIKFVDDTNFEGDYVFMRSAEMFLIEAEAKALSGDEAGARQALYNLVSTRDAGYNLSSNSGPALLNEIRFQRKLELWGEGFAFFDMKRWNMALERDYAGTNHVSFGLFNYPAASPKFVFQIPQSEINGNPLIGDQNPL</sequence>
<keyword evidence="5" id="KW-0998">Cell outer membrane</keyword>
<evidence type="ECO:0000313" key="9">
    <source>
        <dbReference type="EMBL" id="MDR6966957.1"/>
    </source>
</evidence>
<dbReference type="PROSITE" id="PS51257">
    <property type="entry name" value="PROKAR_LIPOPROTEIN"/>
    <property type="match status" value="1"/>
</dbReference>
<feature type="chain" id="PRO_5047258059" description="RagB/SusD family nutrient uptake outer membrane protein" evidence="6">
    <location>
        <begin position="22"/>
        <end position="480"/>
    </location>
</feature>
<evidence type="ECO:0000256" key="3">
    <source>
        <dbReference type="ARBA" id="ARBA00022729"/>
    </source>
</evidence>
<keyword evidence="10" id="KW-1185">Reference proteome</keyword>
<accession>A0ABU1TMB2</accession>
<dbReference type="Proteomes" id="UP001255185">
    <property type="component" value="Unassembled WGS sequence"/>
</dbReference>
<dbReference type="Gene3D" id="1.25.40.390">
    <property type="match status" value="1"/>
</dbReference>
<name>A0ABU1TMB2_9FLAO</name>
<dbReference type="InterPro" id="IPR011990">
    <property type="entry name" value="TPR-like_helical_dom_sf"/>
</dbReference>
<keyword evidence="3 6" id="KW-0732">Signal</keyword>
<feature type="domain" description="RagB/SusD" evidence="7">
    <location>
        <begin position="349"/>
        <end position="479"/>
    </location>
</feature>
<evidence type="ECO:0000256" key="2">
    <source>
        <dbReference type="ARBA" id="ARBA00006275"/>
    </source>
</evidence>
<dbReference type="SUPFAM" id="SSF48452">
    <property type="entry name" value="TPR-like"/>
    <property type="match status" value="1"/>
</dbReference>
<evidence type="ECO:0000259" key="7">
    <source>
        <dbReference type="Pfam" id="PF07980"/>
    </source>
</evidence>
<gene>
    <name evidence="9" type="ORF">J2X31_000957</name>
</gene>
<keyword evidence="4" id="KW-0472">Membrane</keyword>
<comment type="subcellular location">
    <subcellularLocation>
        <location evidence="1">Cell outer membrane</location>
    </subcellularLocation>
</comment>
<dbReference type="InterPro" id="IPR012944">
    <property type="entry name" value="SusD_RagB_dom"/>
</dbReference>
<evidence type="ECO:0000256" key="6">
    <source>
        <dbReference type="SAM" id="SignalP"/>
    </source>
</evidence>
<evidence type="ECO:0000256" key="5">
    <source>
        <dbReference type="ARBA" id="ARBA00023237"/>
    </source>
</evidence>
<evidence type="ECO:0000256" key="4">
    <source>
        <dbReference type="ARBA" id="ARBA00023136"/>
    </source>
</evidence>
<dbReference type="InterPro" id="IPR033985">
    <property type="entry name" value="SusD-like_N"/>
</dbReference>
<dbReference type="EMBL" id="JAVDVI010000003">
    <property type="protein sequence ID" value="MDR6966957.1"/>
    <property type="molecule type" value="Genomic_DNA"/>
</dbReference>
<organism evidence="9 10">
    <name type="scientific">Flavobacterium arsenatis</name>
    <dbReference type="NCBI Taxonomy" id="1484332"/>
    <lineage>
        <taxon>Bacteria</taxon>
        <taxon>Pseudomonadati</taxon>
        <taxon>Bacteroidota</taxon>
        <taxon>Flavobacteriia</taxon>
        <taxon>Flavobacteriales</taxon>
        <taxon>Flavobacteriaceae</taxon>
        <taxon>Flavobacterium</taxon>
    </lineage>
</organism>
<protein>
    <recommendedName>
        <fullName evidence="11">RagB/SusD family nutrient uptake outer membrane protein</fullName>
    </recommendedName>
</protein>
<reference evidence="9 10" key="1">
    <citation type="submission" date="2023-07" db="EMBL/GenBank/DDBJ databases">
        <title>Sorghum-associated microbial communities from plants grown in Nebraska, USA.</title>
        <authorList>
            <person name="Schachtman D."/>
        </authorList>
    </citation>
    <scope>NUCLEOTIDE SEQUENCE [LARGE SCALE GENOMIC DNA]</scope>
    <source>
        <strain evidence="9 10">3773</strain>
    </source>
</reference>
<feature type="signal peptide" evidence="6">
    <location>
        <begin position="1"/>
        <end position="21"/>
    </location>
</feature>